<organism evidence="1 2">
    <name type="scientific">Actinophytocola glycyrrhizae</name>
    <dbReference type="NCBI Taxonomy" id="2044873"/>
    <lineage>
        <taxon>Bacteria</taxon>
        <taxon>Bacillati</taxon>
        <taxon>Actinomycetota</taxon>
        <taxon>Actinomycetes</taxon>
        <taxon>Pseudonocardiales</taxon>
        <taxon>Pseudonocardiaceae</taxon>
    </lineage>
</organism>
<reference evidence="2" key="1">
    <citation type="journal article" date="2019" name="Int. J. Syst. Evol. Microbiol.">
        <title>The Global Catalogue of Microorganisms (GCM) 10K type strain sequencing project: providing services to taxonomists for standard genome sequencing and annotation.</title>
        <authorList>
            <consortium name="The Broad Institute Genomics Platform"/>
            <consortium name="The Broad Institute Genome Sequencing Center for Infectious Disease"/>
            <person name="Wu L."/>
            <person name="Ma J."/>
        </authorList>
    </citation>
    <scope>NUCLEOTIDE SEQUENCE [LARGE SCALE GENOMIC DNA]</scope>
    <source>
        <strain evidence="2">ZS-22-S1</strain>
    </source>
</reference>
<protein>
    <submittedName>
        <fullName evidence="1">E2/UBC family protein</fullName>
    </submittedName>
</protein>
<proteinExistence type="predicted"/>
<dbReference type="Proteomes" id="UP001595859">
    <property type="component" value="Unassembled WGS sequence"/>
</dbReference>
<evidence type="ECO:0000313" key="2">
    <source>
        <dbReference type="Proteomes" id="UP001595859"/>
    </source>
</evidence>
<dbReference type="RefSeq" id="WP_378062549.1">
    <property type="nucleotide sequence ID" value="NZ_JBHSIS010000035.1"/>
</dbReference>
<keyword evidence="2" id="KW-1185">Reference proteome</keyword>
<evidence type="ECO:0000313" key="1">
    <source>
        <dbReference type="EMBL" id="MFC4859460.1"/>
    </source>
</evidence>
<sequence length="129" mass="14753">MLPAVDVNYLTERGLRPAVQQDGGMICVLFPVWRVPEGYRQTHTDLLLRLSPGYPDVPPDMWWCDPGLVLLNGSLPQATEVTEQHLGRNWQRWSRHFNQPGLWRSGIDTLESYLARIRAEMRRSAGKAA</sequence>
<dbReference type="InterPro" id="IPR025701">
    <property type="entry name" value="UBQ-conjugat_E2_E"/>
</dbReference>
<comment type="caution">
    <text evidence="1">The sequence shown here is derived from an EMBL/GenBank/DDBJ whole genome shotgun (WGS) entry which is preliminary data.</text>
</comment>
<gene>
    <name evidence="1" type="ORF">ACFPCV_38710</name>
</gene>
<dbReference type="EMBL" id="JBHSIS010000035">
    <property type="protein sequence ID" value="MFC4859460.1"/>
    <property type="molecule type" value="Genomic_DNA"/>
</dbReference>
<dbReference type="Pfam" id="PF14462">
    <property type="entry name" value="Prok-E2_E"/>
    <property type="match status" value="1"/>
</dbReference>
<accession>A0ABV9SCK0</accession>
<name>A0ABV9SCK0_9PSEU</name>